<gene>
    <name evidence="1" type="ORF">SAMN07250955_101365</name>
</gene>
<evidence type="ECO:0008006" key="3">
    <source>
        <dbReference type="Google" id="ProtNLM"/>
    </source>
</evidence>
<keyword evidence="2" id="KW-1185">Reference proteome</keyword>
<proteinExistence type="predicted"/>
<dbReference type="AlphaFoldDB" id="A0A212Q2K0"/>
<dbReference type="EMBL" id="FYEH01000001">
    <property type="protein sequence ID" value="SNB53483.1"/>
    <property type="molecule type" value="Genomic_DNA"/>
</dbReference>
<sequence>MLFLGMATLLGACADMSDSTGGGAPGAYGARPVLGMTPAAVRKLLGEPALRRPEPPGDYWRYSLDGCALGLFLFKEQGASEEHVTYYDARSLVAGTDRCATWRARLGPPTAPGA</sequence>
<accession>A0A212Q2K0</accession>
<reference evidence="1 2" key="1">
    <citation type="submission" date="2017-06" db="EMBL/GenBank/DDBJ databases">
        <authorList>
            <person name="Kim H.J."/>
            <person name="Triplett B.A."/>
        </authorList>
    </citation>
    <scope>NUCLEOTIDE SEQUENCE [LARGE SCALE GENOMIC DNA]</scope>
    <source>
        <strain evidence="1 2">B29T1</strain>
    </source>
</reference>
<dbReference type="Proteomes" id="UP000197065">
    <property type="component" value="Unassembled WGS sequence"/>
</dbReference>
<evidence type="ECO:0000313" key="2">
    <source>
        <dbReference type="Proteomes" id="UP000197065"/>
    </source>
</evidence>
<protein>
    <recommendedName>
        <fullName evidence="3">SmpA / OmlA family protein</fullName>
    </recommendedName>
</protein>
<name>A0A212Q2K0_9PROT</name>
<organism evidence="1 2">
    <name type="scientific">Arboricoccus pini</name>
    <dbReference type="NCBI Taxonomy" id="1963835"/>
    <lineage>
        <taxon>Bacteria</taxon>
        <taxon>Pseudomonadati</taxon>
        <taxon>Pseudomonadota</taxon>
        <taxon>Alphaproteobacteria</taxon>
        <taxon>Geminicoccales</taxon>
        <taxon>Geminicoccaceae</taxon>
        <taxon>Arboricoccus</taxon>
    </lineage>
</organism>
<evidence type="ECO:0000313" key="1">
    <source>
        <dbReference type="EMBL" id="SNB53483.1"/>
    </source>
</evidence>
<dbReference type="RefSeq" id="WP_088559671.1">
    <property type="nucleotide sequence ID" value="NZ_FYEH01000001.1"/>
</dbReference>
<dbReference type="OrthoDB" id="8456317at2"/>